<proteinExistence type="predicted"/>
<organism evidence="1">
    <name type="scientific">marine metagenome</name>
    <dbReference type="NCBI Taxonomy" id="408172"/>
    <lineage>
        <taxon>unclassified sequences</taxon>
        <taxon>metagenomes</taxon>
        <taxon>ecological metagenomes</taxon>
    </lineage>
</organism>
<sequence>MGTLRISQSAGLHEWVAEQKGYFKDEGLDYEFIRNQTNLNRTAVESIDHALPQIKSGAFESIEAGRTSDVSFACHWAVNMAASGQKGQMWGHAYMLTNAGIMVAPESPIRKPEDLRGIEIGVGYHSGSHFSCIQTLQPIIGLDDLKLSFIGGPSGRLDLMVDRQIQAANMWGTQKDILDQMGFRKIVDTTYMQGFLITGDIDVEDYKKYFRALQRAQRDVDAGSEKYREYFLTQVPEKYRDQVDVRAFSPGKRIVFEPYTKEVYDSTHQWMESINIFPEAQLGHADYENAILV</sequence>
<evidence type="ECO:0000313" key="1">
    <source>
        <dbReference type="EMBL" id="SVC40370.1"/>
    </source>
</evidence>
<gene>
    <name evidence="1" type="ORF">METZ01_LOCUS293224</name>
</gene>
<evidence type="ECO:0008006" key="2">
    <source>
        <dbReference type="Google" id="ProtNLM"/>
    </source>
</evidence>
<dbReference type="AlphaFoldDB" id="A0A382LUS4"/>
<protein>
    <recommendedName>
        <fullName evidence="2">SsuA/THI5-like domain-containing protein</fullName>
    </recommendedName>
</protein>
<reference evidence="1" key="1">
    <citation type="submission" date="2018-05" db="EMBL/GenBank/DDBJ databases">
        <authorList>
            <person name="Lanie J.A."/>
            <person name="Ng W.-L."/>
            <person name="Kazmierczak K.M."/>
            <person name="Andrzejewski T.M."/>
            <person name="Davidsen T.M."/>
            <person name="Wayne K.J."/>
            <person name="Tettelin H."/>
            <person name="Glass J.I."/>
            <person name="Rusch D."/>
            <person name="Podicherti R."/>
            <person name="Tsui H.-C.T."/>
            <person name="Winkler M.E."/>
        </authorList>
    </citation>
    <scope>NUCLEOTIDE SEQUENCE</scope>
</reference>
<dbReference type="EMBL" id="UINC01089346">
    <property type="protein sequence ID" value="SVC40370.1"/>
    <property type="molecule type" value="Genomic_DNA"/>
</dbReference>
<name>A0A382LUS4_9ZZZZ</name>
<accession>A0A382LUS4</accession>
<dbReference type="SUPFAM" id="SSF53850">
    <property type="entry name" value="Periplasmic binding protein-like II"/>
    <property type="match status" value="1"/>
</dbReference>
<dbReference type="Gene3D" id="3.40.190.10">
    <property type="entry name" value="Periplasmic binding protein-like II"/>
    <property type="match status" value="2"/>
</dbReference>